<comment type="caution">
    <text evidence="4">The sequence shown here is derived from an EMBL/GenBank/DDBJ whole genome shotgun (WGS) entry which is preliminary data.</text>
</comment>
<sequence length="264" mass="29050">MTDRVYPNGTATAAANPNAAPVKNQMYNPNRVPYRPTPTAYHRHNHSRRRSCSGRRCFCMCCFWSILIICIVLLLAAIAGAIFYVLYHPQRPTFSISSLKISNFNLTTNSADDATHLTASLSLTISTKNPNKKLIYKYDTISITALSSNQVVLANGSFRGFTNSPGNITIIHSPLSMVSQVLDADSVTSLKSDLKRKAGMPITILMDTMVVVKMDTLKSKRVGIRVTCEGIHGQTPKGKAPAVASTNNARCKVDLRIKILKWTF</sequence>
<evidence type="ECO:0000313" key="5">
    <source>
        <dbReference type="Proteomes" id="UP000224567"/>
    </source>
</evidence>
<feature type="transmembrane region" description="Helical" evidence="3">
    <location>
        <begin position="57"/>
        <end position="87"/>
    </location>
</feature>
<reference evidence="4 5" key="1">
    <citation type="journal article" date="2017" name="Genome Biol.">
        <title>New reference genome sequences of hot pepper reveal the massive evolution of plant disease-resistance genes by retroduplication.</title>
        <authorList>
            <person name="Kim S."/>
            <person name="Park J."/>
            <person name="Yeom S.I."/>
            <person name="Kim Y.M."/>
            <person name="Seo E."/>
            <person name="Kim K.T."/>
            <person name="Kim M.S."/>
            <person name="Lee J.M."/>
            <person name="Cheong K."/>
            <person name="Shin H.S."/>
            <person name="Kim S.B."/>
            <person name="Han K."/>
            <person name="Lee J."/>
            <person name="Park M."/>
            <person name="Lee H.A."/>
            <person name="Lee H.Y."/>
            <person name="Lee Y."/>
            <person name="Oh S."/>
            <person name="Lee J.H."/>
            <person name="Choi E."/>
            <person name="Choi E."/>
            <person name="Lee S.E."/>
            <person name="Jeon J."/>
            <person name="Kim H."/>
            <person name="Choi G."/>
            <person name="Song H."/>
            <person name="Lee J."/>
            <person name="Lee S.C."/>
            <person name="Kwon J.K."/>
            <person name="Lee H.Y."/>
            <person name="Koo N."/>
            <person name="Hong Y."/>
            <person name="Kim R.W."/>
            <person name="Kang W.H."/>
            <person name="Huh J.H."/>
            <person name="Kang B.C."/>
            <person name="Yang T.J."/>
            <person name="Lee Y.H."/>
            <person name="Bennetzen J.L."/>
            <person name="Choi D."/>
        </authorList>
    </citation>
    <scope>NUCLEOTIDE SEQUENCE [LARGE SCALE GENOMIC DNA]</scope>
    <source>
        <strain evidence="5">cv. PBC81</strain>
    </source>
</reference>
<dbReference type="EMBL" id="MLFT02000005">
    <property type="protein sequence ID" value="PHT48771.1"/>
    <property type="molecule type" value="Genomic_DNA"/>
</dbReference>
<keyword evidence="3" id="KW-0812">Transmembrane</keyword>
<dbReference type="OrthoDB" id="777167at2759"/>
<dbReference type="Proteomes" id="UP000224567">
    <property type="component" value="Unassembled WGS sequence"/>
</dbReference>
<dbReference type="GO" id="GO:0098542">
    <property type="term" value="P:defense response to other organism"/>
    <property type="evidence" value="ECO:0007669"/>
    <property type="project" value="InterPro"/>
</dbReference>
<dbReference type="STRING" id="33114.A0A2G2WUA0"/>
<protein>
    <recommendedName>
        <fullName evidence="6">Late embryogenesis abundant protein LEA-2 subgroup domain-containing protein</fullName>
    </recommendedName>
</protein>
<name>A0A2G2WUA0_CAPBA</name>
<keyword evidence="5" id="KW-1185">Reference proteome</keyword>
<dbReference type="PANTHER" id="PTHR31234">
    <property type="entry name" value="LATE EMBRYOGENESIS ABUNDANT (LEA) HYDROXYPROLINE-RICH GLYCOPROTEIN FAMILY"/>
    <property type="match status" value="1"/>
</dbReference>
<gene>
    <name evidence="4" type="ORF">CQW23_12979</name>
</gene>
<evidence type="ECO:0000256" key="2">
    <source>
        <dbReference type="ARBA" id="ARBA00023136"/>
    </source>
</evidence>
<keyword evidence="2 3" id="KW-0472">Membrane</keyword>
<proteinExistence type="predicted"/>
<dbReference type="AlphaFoldDB" id="A0A2G2WUA0"/>
<dbReference type="InterPro" id="IPR044839">
    <property type="entry name" value="NDR1-like"/>
</dbReference>
<reference evidence="5" key="2">
    <citation type="journal article" date="2017" name="J. Anim. Genet.">
        <title>Multiple reference genome sequences of hot pepper reveal the massive evolution of plant disease resistance genes by retroduplication.</title>
        <authorList>
            <person name="Kim S."/>
            <person name="Park J."/>
            <person name="Yeom S.-I."/>
            <person name="Kim Y.-M."/>
            <person name="Seo E."/>
            <person name="Kim K.-T."/>
            <person name="Kim M.-S."/>
            <person name="Lee J.M."/>
            <person name="Cheong K."/>
            <person name="Shin H.-S."/>
            <person name="Kim S.-B."/>
            <person name="Han K."/>
            <person name="Lee J."/>
            <person name="Park M."/>
            <person name="Lee H.-A."/>
            <person name="Lee H.-Y."/>
            <person name="Lee Y."/>
            <person name="Oh S."/>
            <person name="Lee J.H."/>
            <person name="Choi E."/>
            <person name="Choi E."/>
            <person name="Lee S.E."/>
            <person name="Jeon J."/>
            <person name="Kim H."/>
            <person name="Choi G."/>
            <person name="Song H."/>
            <person name="Lee J."/>
            <person name="Lee S.-C."/>
            <person name="Kwon J.-K."/>
            <person name="Lee H.-Y."/>
            <person name="Koo N."/>
            <person name="Hong Y."/>
            <person name="Kim R.W."/>
            <person name="Kang W.-H."/>
            <person name="Huh J.H."/>
            <person name="Kang B.-C."/>
            <person name="Yang T.-J."/>
            <person name="Lee Y.-H."/>
            <person name="Bennetzen J.L."/>
            <person name="Choi D."/>
        </authorList>
    </citation>
    <scope>NUCLEOTIDE SEQUENCE [LARGE SCALE GENOMIC DNA]</scope>
    <source>
        <strain evidence="5">cv. PBC81</strain>
    </source>
</reference>
<comment type="subcellular location">
    <subcellularLocation>
        <location evidence="1">Membrane</location>
    </subcellularLocation>
</comment>
<evidence type="ECO:0000313" key="4">
    <source>
        <dbReference type="EMBL" id="PHT48771.1"/>
    </source>
</evidence>
<organism evidence="4 5">
    <name type="scientific">Capsicum baccatum</name>
    <name type="common">Peruvian pepper</name>
    <dbReference type="NCBI Taxonomy" id="33114"/>
    <lineage>
        <taxon>Eukaryota</taxon>
        <taxon>Viridiplantae</taxon>
        <taxon>Streptophyta</taxon>
        <taxon>Embryophyta</taxon>
        <taxon>Tracheophyta</taxon>
        <taxon>Spermatophyta</taxon>
        <taxon>Magnoliopsida</taxon>
        <taxon>eudicotyledons</taxon>
        <taxon>Gunneridae</taxon>
        <taxon>Pentapetalae</taxon>
        <taxon>asterids</taxon>
        <taxon>lamiids</taxon>
        <taxon>Solanales</taxon>
        <taxon>Solanaceae</taxon>
        <taxon>Solanoideae</taxon>
        <taxon>Capsiceae</taxon>
        <taxon>Capsicum</taxon>
    </lineage>
</organism>
<evidence type="ECO:0008006" key="6">
    <source>
        <dbReference type="Google" id="ProtNLM"/>
    </source>
</evidence>
<dbReference type="PANTHER" id="PTHR31234:SF6">
    <property type="entry name" value="LATE EMBRYOGENESIS ABUNDANT PROTEIN LEA-2 SUBGROUP DOMAIN-CONTAINING PROTEIN"/>
    <property type="match status" value="1"/>
</dbReference>
<accession>A0A2G2WUA0</accession>
<evidence type="ECO:0000256" key="1">
    <source>
        <dbReference type="ARBA" id="ARBA00004370"/>
    </source>
</evidence>
<dbReference type="GO" id="GO:0005886">
    <property type="term" value="C:plasma membrane"/>
    <property type="evidence" value="ECO:0007669"/>
    <property type="project" value="TreeGrafter"/>
</dbReference>
<evidence type="ECO:0000256" key="3">
    <source>
        <dbReference type="SAM" id="Phobius"/>
    </source>
</evidence>
<keyword evidence="3" id="KW-1133">Transmembrane helix</keyword>